<dbReference type="SUPFAM" id="SSF53335">
    <property type="entry name" value="S-adenosyl-L-methionine-dependent methyltransferases"/>
    <property type="match status" value="1"/>
</dbReference>
<reference evidence="10" key="2">
    <citation type="submission" date="2022-07" db="EMBL/GenBank/DDBJ databases">
        <authorList>
            <person name="Goncalves M.F.M."/>
            <person name="Hilario S."/>
            <person name="Van De Peer Y."/>
            <person name="Esteves A.C."/>
            <person name="Alves A."/>
        </authorList>
    </citation>
    <scope>NUCLEOTIDE SEQUENCE</scope>
    <source>
        <strain evidence="10">MUM 19.33</strain>
    </source>
</reference>
<dbReference type="InterPro" id="IPR013766">
    <property type="entry name" value="Thioredoxin_domain"/>
</dbReference>
<evidence type="ECO:0000259" key="9">
    <source>
        <dbReference type="PROSITE" id="PS51352"/>
    </source>
</evidence>
<feature type="region of interest" description="Disordered" evidence="8">
    <location>
        <begin position="430"/>
        <end position="464"/>
    </location>
</feature>
<keyword evidence="6" id="KW-0496">Mitochondrion</keyword>
<proteinExistence type="predicted"/>
<protein>
    <submittedName>
        <fullName evidence="10">37S ribosomal protein-like protein</fullName>
    </submittedName>
</protein>
<feature type="compositionally biased region" description="Acidic residues" evidence="8">
    <location>
        <begin position="1006"/>
        <end position="1019"/>
    </location>
</feature>
<dbReference type="Gene3D" id="3.40.30.10">
    <property type="entry name" value="Glutaredoxin"/>
    <property type="match status" value="1"/>
</dbReference>
<evidence type="ECO:0000313" key="10">
    <source>
        <dbReference type="EMBL" id="KAI6782580.1"/>
    </source>
</evidence>
<feature type="compositionally biased region" description="Acidic residues" evidence="8">
    <location>
        <begin position="309"/>
        <end position="323"/>
    </location>
</feature>
<dbReference type="SUPFAM" id="SSF52833">
    <property type="entry name" value="Thioredoxin-like"/>
    <property type="match status" value="1"/>
</dbReference>
<comment type="function">
    <text evidence="7">Mitochondrial ribosome (mitoribosome) assembly factor. Binds at the interface of the head and body domains of the mitochondrial small ribosomal subunit (mt-SSU), occluding the mRNA channel and preventing compaction of the head domain towards the body. Probable inactive methyltransferase: retains the characteristic folding and ability to bind S-adenosyl-L-methionine, but it probably lost its methyltransferase activity.</text>
</comment>
<dbReference type="PANTHER" id="PTHR13184">
    <property type="entry name" value="37S RIBOSOMAL PROTEIN S22"/>
    <property type="match status" value="1"/>
</dbReference>
<evidence type="ECO:0000313" key="11">
    <source>
        <dbReference type="Proteomes" id="UP001055219"/>
    </source>
</evidence>
<feature type="compositionally biased region" description="Basic and acidic residues" evidence="8">
    <location>
        <begin position="296"/>
        <end position="305"/>
    </location>
</feature>
<dbReference type="Proteomes" id="UP001055219">
    <property type="component" value="Unassembled WGS sequence"/>
</dbReference>
<dbReference type="PROSITE" id="PS00194">
    <property type="entry name" value="THIOREDOXIN_1"/>
    <property type="match status" value="1"/>
</dbReference>
<dbReference type="GO" id="GO:0003735">
    <property type="term" value="F:structural constituent of ribosome"/>
    <property type="evidence" value="ECO:0007669"/>
    <property type="project" value="TreeGrafter"/>
</dbReference>
<feature type="compositionally biased region" description="Basic and acidic residues" evidence="8">
    <location>
        <begin position="985"/>
        <end position="1005"/>
    </location>
</feature>
<evidence type="ECO:0000256" key="6">
    <source>
        <dbReference type="ARBA" id="ARBA00023128"/>
    </source>
</evidence>
<dbReference type="GO" id="GO:0008168">
    <property type="term" value="F:methyltransferase activity"/>
    <property type="evidence" value="ECO:0007669"/>
    <property type="project" value="InterPro"/>
</dbReference>
<evidence type="ECO:0000256" key="5">
    <source>
        <dbReference type="ARBA" id="ARBA00023014"/>
    </source>
</evidence>
<dbReference type="GeneID" id="75830090"/>
<keyword evidence="5" id="KW-0411">Iron-sulfur</keyword>
<feature type="compositionally biased region" description="Acidic residues" evidence="8">
    <location>
        <begin position="365"/>
        <end position="375"/>
    </location>
</feature>
<reference evidence="10" key="1">
    <citation type="journal article" date="2021" name="J Fungi (Basel)">
        <title>Genomic and Metabolomic Analyses of the Marine Fungus Emericellopsis cladophorae: Insights into Saltwater Adaptability Mechanisms and Its Biosynthetic Potential.</title>
        <authorList>
            <person name="Goncalves M.F.M."/>
            <person name="Hilario S."/>
            <person name="Van de Peer Y."/>
            <person name="Esteves A.C."/>
            <person name="Alves A."/>
        </authorList>
    </citation>
    <scope>NUCLEOTIDE SEQUENCE</scope>
    <source>
        <strain evidence="10">MUM 19.33</strain>
    </source>
</reference>
<keyword evidence="10" id="KW-0687">Ribonucleoprotein</keyword>
<feature type="compositionally biased region" description="Basic and acidic residues" evidence="8">
    <location>
        <begin position="1020"/>
        <end position="1032"/>
    </location>
</feature>
<dbReference type="AlphaFoldDB" id="A0A9P9Y3T0"/>
<feature type="compositionally biased region" description="Basic and acidic residues" evidence="8">
    <location>
        <begin position="430"/>
        <end position="444"/>
    </location>
</feature>
<dbReference type="EMBL" id="JAGIXG020000012">
    <property type="protein sequence ID" value="KAI6782580.1"/>
    <property type="molecule type" value="Genomic_DNA"/>
</dbReference>
<keyword evidence="11" id="KW-1185">Reference proteome</keyword>
<feature type="region of interest" description="Disordered" evidence="8">
    <location>
        <begin position="943"/>
        <end position="1032"/>
    </location>
</feature>
<dbReference type="InterPro" id="IPR015324">
    <property type="entry name" value="Ribosomal_Rsm22-like"/>
</dbReference>
<evidence type="ECO:0000256" key="4">
    <source>
        <dbReference type="ARBA" id="ARBA00023004"/>
    </source>
</evidence>
<feature type="region of interest" description="Disordered" evidence="8">
    <location>
        <begin position="296"/>
        <end position="323"/>
    </location>
</feature>
<dbReference type="InterPro" id="IPR029063">
    <property type="entry name" value="SAM-dependent_MTases_sf"/>
</dbReference>
<dbReference type="InterPro" id="IPR052571">
    <property type="entry name" value="Mt_RNA_Methyltransferase"/>
</dbReference>
<keyword evidence="10" id="KW-0689">Ribosomal protein</keyword>
<dbReference type="GO" id="GO:0051536">
    <property type="term" value="F:iron-sulfur cluster binding"/>
    <property type="evidence" value="ECO:0007669"/>
    <property type="project" value="UniProtKB-KW"/>
</dbReference>
<sequence length="1032" mass="114126">MSGPVSIGSAAEWQSLLDSTTVVIADFYADWCGPCKQIAPHFERLAKEHSRPKKVAFAKVNVDSQSTIAQTQGVAAMPTFKIFHNGACVETIKGANPSALTEAISKAVSLANTPGGNPGEIFKTPGRTLGGGQTAGGGIDFGKLINIFDGYKAAESSRFNKHQTPAPAKKGPASAGTKGAEAKASGSARAAQKPTFRTLSDLGDYLSPTEYTLYVRLFGPPLRETSPEDVGIDTHADMAGASMKASDEGTVLKELKGGEFEEITYKIPPKEAPLEPDLEDLDSEARAEDLITEEQERDRALKEQLQEEAAAEAEAEDEAWSFSEEEIEKIASEEGLSVEQVRQLAATKPTPEQLAALEDHFGLSEETEGPSEEESAAIQDMLMQASQRKAPNLPLREEPESLTPQDYIDAVARNPREAKAMRTLADDFARTQKEQQEAEERMEAEQEEGEAVESQEEASAKSWPEEFPLRIATGELDEGFTRFHPYTVEGSFHGKSMEIALPTAEFVQPISELLRRSHIRHVREAAEASFGGSGLPLSPETVYGLRSGSMGGVGLSATQRHMTEVEADAFLAGFMPAAYASVYSIVREVRKRLGSEWIQSKLKSGEGLSVLDVGTGGAGIIAWEQILNAEWRLLKEKGEVEGDKIPGRKTVIVTSDRLRNRVKTFLDNTTFLPRLPDYEHSGEMKGERLDGGGKEQPRKSYDVIISSHMLLREKETHRRQAILNNLWNLLRKDGGVLVMQEKAHPRGFEAIAHARHNVLYNFLLPPSGEPRIGPEEFNPAFHREPEPGHVVAPCTNQGLCPMYVEPGQGIGRKDFCHFSQRFIRPNFYVKMLRKQTDNQGDVQFSYFAVQRGVPIAADQPTGKKATELAKEGYENTEEKPNMLTLPRLVNPALKRKGHVTMDVCTPAGKIERWTVPKSFSKLAYHDARKTRWGDLWALGAKTTAERPPRNGKPVAKAKLKQDSKKKGRKSVIGDEAEQQQRRRLTKEERQKAKLEQMEALEREHDEAVDEMVDADIGLDEDIRREMEREGKR</sequence>
<dbReference type="GO" id="GO:0046872">
    <property type="term" value="F:metal ion binding"/>
    <property type="evidence" value="ECO:0007669"/>
    <property type="project" value="UniProtKB-KW"/>
</dbReference>
<dbReference type="Pfam" id="PF09243">
    <property type="entry name" value="Rsm22"/>
    <property type="match status" value="1"/>
</dbReference>
<feature type="compositionally biased region" description="Low complexity" evidence="8">
    <location>
        <begin position="164"/>
        <end position="192"/>
    </location>
</feature>
<evidence type="ECO:0000256" key="7">
    <source>
        <dbReference type="ARBA" id="ARBA00045681"/>
    </source>
</evidence>
<feature type="region of interest" description="Disordered" evidence="8">
    <location>
        <begin position="158"/>
        <end position="192"/>
    </location>
</feature>
<name>A0A9P9Y3T0_9HYPO</name>
<dbReference type="InterPro" id="IPR036249">
    <property type="entry name" value="Thioredoxin-like_sf"/>
</dbReference>
<keyword evidence="2" id="KW-0479">Metal-binding</keyword>
<comment type="subcellular location">
    <subcellularLocation>
        <location evidence="1">Mitochondrion</location>
    </subcellularLocation>
</comment>
<organism evidence="10 11">
    <name type="scientific">Emericellopsis cladophorae</name>
    <dbReference type="NCBI Taxonomy" id="2686198"/>
    <lineage>
        <taxon>Eukaryota</taxon>
        <taxon>Fungi</taxon>
        <taxon>Dikarya</taxon>
        <taxon>Ascomycota</taxon>
        <taxon>Pezizomycotina</taxon>
        <taxon>Sordariomycetes</taxon>
        <taxon>Hypocreomycetidae</taxon>
        <taxon>Hypocreales</taxon>
        <taxon>Bionectriaceae</taxon>
        <taxon>Emericellopsis</taxon>
    </lineage>
</organism>
<dbReference type="PRINTS" id="PR00421">
    <property type="entry name" value="THIOREDOXIN"/>
</dbReference>
<dbReference type="RefSeq" id="XP_051363436.1">
    <property type="nucleotide sequence ID" value="XM_051505091.1"/>
</dbReference>
<evidence type="ECO:0000256" key="8">
    <source>
        <dbReference type="SAM" id="MobiDB-lite"/>
    </source>
</evidence>
<evidence type="ECO:0000256" key="1">
    <source>
        <dbReference type="ARBA" id="ARBA00004173"/>
    </source>
</evidence>
<feature type="region of interest" description="Disordered" evidence="8">
    <location>
        <begin position="344"/>
        <end position="375"/>
    </location>
</feature>
<keyword evidence="3" id="KW-0809">Transit peptide</keyword>
<dbReference type="CDD" id="cd02947">
    <property type="entry name" value="TRX_family"/>
    <property type="match status" value="1"/>
</dbReference>
<dbReference type="OrthoDB" id="421327at2759"/>
<comment type="caution">
    <text evidence="10">The sequence shown here is derived from an EMBL/GenBank/DDBJ whole genome shotgun (WGS) entry which is preliminary data.</text>
</comment>
<evidence type="ECO:0000256" key="3">
    <source>
        <dbReference type="ARBA" id="ARBA00022946"/>
    </source>
</evidence>
<evidence type="ECO:0000256" key="2">
    <source>
        <dbReference type="ARBA" id="ARBA00022723"/>
    </source>
</evidence>
<dbReference type="PANTHER" id="PTHR13184:SF5">
    <property type="entry name" value="METHYLTRANSFERASE-LIKE PROTEIN 17, MITOCHONDRIAL"/>
    <property type="match status" value="1"/>
</dbReference>
<dbReference type="GO" id="GO:0005763">
    <property type="term" value="C:mitochondrial small ribosomal subunit"/>
    <property type="evidence" value="ECO:0007669"/>
    <property type="project" value="TreeGrafter"/>
</dbReference>
<dbReference type="PROSITE" id="PS51352">
    <property type="entry name" value="THIOREDOXIN_2"/>
    <property type="match status" value="1"/>
</dbReference>
<feature type="compositionally biased region" description="Acidic residues" evidence="8">
    <location>
        <begin position="445"/>
        <end position="456"/>
    </location>
</feature>
<feature type="domain" description="Thioredoxin" evidence="9">
    <location>
        <begin position="1"/>
        <end position="109"/>
    </location>
</feature>
<dbReference type="Pfam" id="PF00085">
    <property type="entry name" value="Thioredoxin"/>
    <property type="match status" value="1"/>
</dbReference>
<gene>
    <name evidence="10" type="ORF">J7T54_003592</name>
</gene>
<accession>A0A9P9Y3T0</accession>
<dbReference type="GO" id="GO:0006412">
    <property type="term" value="P:translation"/>
    <property type="evidence" value="ECO:0007669"/>
    <property type="project" value="InterPro"/>
</dbReference>
<dbReference type="InterPro" id="IPR017937">
    <property type="entry name" value="Thioredoxin_CS"/>
</dbReference>
<keyword evidence="4" id="KW-0408">Iron</keyword>